<dbReference type="Proteomes" id="UP000887013">
    <property type="component" value="Unassembled WGS sequence"/>
</dbReference>
<accession>A0A8X6QR28</accession>
<protein>
    <submittedName>
        <fullName evidence="1">Uncharacterized protein</fullName>
    </submittedName>
</protein>
<gene>
    <name evidence="1" type="primary">NCL1_35582</name>
    <name evidence="1" type="ORF">NPIL_286271</name>
</gene>
<evidence type="ECO:0000313" key="1">
    <source>
        <dbReference type="EMBL" id="GFU32569.1"/>
    </source>
</evidence>
<comment type="caution">
    <text evidence="1">The sequence shown here is derived from an EMBL/GenBank/DDBJ whole genome shotgun (WGS) entry which is preliminary data.</text>
</comment>
<sequence length="126" mass="14779">MIVNIATGYILLLWFQRRPYEEPRVCGTLDGRPHLRRKMMRQVLLDILDMDGMSNFSPNGYLWVGCSQIYRQAFFTSRTRSQELRKSVPSRVRFPFAFGRMMNLVRTDLPSISTITWVVRASPVVY</sequence>
<dbReference type="AlphaFoldDB" id="A0A8X6QR28"/>
<evidence type="ECO:0000313" key="2">
    <source>
        <dbReference type="Proteomes" id="UP000887013"/>
    </source>
</evidence>
<name>A0A8X6QR28_NEPPI</name>
<proteinExistence type="predicted"/>
<keyword evidence="2" id="KW-1185">Reference proteome</keyword>
<dbReference type="EMBL" id="BMAW01033937">
    <property type="protein sequence ID" value="GFU32569.1"/>
    <property type="molecule type" value="Genomic_DNA"/>
</dbReference>
<reference evidence="1" key="1">
    <citation type="submission" date="2020-08" db="EMBL/GenBank/DDBJ databases">
        <title>Multicomponent nature underlies the extraordinary mechanical properties of spider dragline silk.</title>
        <authorList>
            <person name="Kono N."/>
            <person name="Nakamura H."/>
            <person name="Mori M."/>
            <person name="Yoshida Y."/>
            <person name="Ohtoshi R."/>
            <person name="Malay A.D."/>
            <person name="Moran D.A.P."/>
            <person name="Tomita M."/>
            <person name="Numata K."/>
            <person name="Arakawa K."/>
        </authorList>
    </citation>
    <scope>NUCLEOTIDE SEQUENCE</scope>
</reference>
<organism evidence="1 2">
    <name type="scientific">Nephila pilipes</name>
    <name type="common">Giant wood spider</name>
    <name type="synonym">Nephila maculata</name>
    <dbReference type="NCBI Taxonomy" id="299642"/>
    <lineage>
        <taxon>Eukaryota</taxon>
        <taxon>Metazoa</taxon>
        <taxon>Ecdysozoa</taxon>
        <taxon>Arthropoda</taxon>
        <taxon>Chelicerata</taxon>
        <taxon>Arachnida</taxon>
        <taxon>Araneae</taxon>
        <taxon>Araneomorphae</taxon>
        <taxon>Entelegynae</taxon>
        <taxon>Araneoidea</taxon>
        <taxon>Nephilidae</taxon>
        <taxon>Nephila</taxon>
    </lineage>
</organism>